<dbReference type="Gene3D" id="3.90.1750.20">
    <property type="entry name" value="Putative Large Serine Recombinase, Chain B, Domain 2"/>
    <property type="match status" value="1"/>
</dbReference>
<dbReference type="PROSITE" id="PS51736">
    <property type="entry name" value="RECOMBINASES_3"/>
    <property type="match status" value="1"/>
</dbReference>
<evidence type="ECO:0000259" key="2">
    <source>
        <dbReference type="PROSITE" id="PS51736"/>
    </source>
</evidence>
<gene>
    <name evidence="4" type="ORF">K8V01_03520</name>
</gene>
<dbReference type="SUPFAM" id="SSF53041">
    <property type="entry name" value="Resolvase-like"/>
    <property type="match status" value="1"/>
</dbReference>
<keyword evidence="1" id="KW-0175">Coiled coil</keyword>
<evidence type="ECO:0000256" key="1">
    <source>
        <dbReference type="SAM" id="Coils"/>
    </source>
</evidence>
<dbReference type="Gene3D" id="3.40.50.1390">
    <property type="entry name" value="Resolvase, N-terminal catalytic domain"/>
    <property type="match status" value="1"/>
</dbReference>
<feature type="domain" description="Resolvase/invertase-type recombinase catalytic" evidence="2">
    <location>
        <begin position="30"/>
        <end position="178"/>
    </location>
</feature>
<reference evidence="4" key="2">
    <citation type="submission" date="2021-09" db="EMBL/GenBank/DDBJ databases">
        <authorList>
            <person name="Gilroy R."/>
        </authorList>
    </citation>
    <scope>NUCLEOTIDE SEQUENCE</scope>
    <source>
        <strain evidence="4">CHK179-5677</strain>
    </source>
</reference>
<sequence length="543" mass="62349">MEQTLERRVRVIPATKKLTEAGSSRRGKQRVAAYCRVSTDSEEQLNSYEAQKAYYTQKIEENPDWELAGIFADKGLSGTSMKKRDDFKRMIAACKRGRIDTILTKSLSRFARNTVDCLDTIRMLRARGIGVIFEKENINTLTESSEFLITLFSGFAQAESESLSENIIRGKMMSMQAGHVPFQYKKLLGYRKGADGRPEIDPEEAKTVRRIYRRYLDGCSLAQIQHELQADHVPTAQAIQRWSYQVIHNILTNERYIGDAVLGKTYTTDCISKRVKKNTGERMQSYVENNHPAIIPKEMFYRVREEMTRRASKRKVMQRHGKTELGKYSAKYALSELLVCGECGTPYRRCTWARNGKKRIVWRCVSRLEFGTKYCHSSPSMEEEKLHRAILEALNEFAQAGSEVKADMLDFTRLVWAGQETDGTSLLSLKQRLNDITAEQALLLNQVLANMDDEILTAQLKALMDEKQAIQEQIMSAEQSQTHSAAQASRMAELREWMTHLEVNTEYHDEQVRMAVEQITVVDTETIHIKFRYPGLEMDKKLS</sequence>
<dbReference type="PROSITE" id="PS51737">
    <property type="entry name" value="RECOMBINASE_DNA_BIND"/>
    <property type="match status" value="1"/>
</dbReference>
<evidence type="ECO:0000313" key="4">
    <source>
        <dbReference type="EMBL" id="HJG86090.1"/>
    </source>
</evidence>
<proteinExistence type="predicted"/>
<dbReference type="InterPro" id="IPR036162">
    <property type="entry name" value="Resolvase-like_N_sf"/>
</dbReference>
<dbReference type="Pfam" id="PF07508">
    <property type="entry name" value="Recombinase"/>
    <property type="match status" value="1"/>
</dbReference>
<feature type="coiled-coil region" evidence="1">
    <location>
        <begin position="453"/>
        <end position="480"/>
    </location>
</feature>
<dbReference type="InterPro" id="IPR050639">
    <property type="entry name" value="SSR_resolvase"/>
</dbReference>
<dbReference type="InterPro" id="IPR025827">
    <property type="entry name" value="Zn_ribbon_recom_dom"/>
</dbReference>
<comment type="caution">
    <text evidence="4">The sequence shown here is derived from an EMBL/GenBank/DDBJ whole genome shotgun (WGS) entry which is preliminary data.</text>
</comment>
<dbReference type="PANTHER" id="PTHR30461:SF23">
    <property type="entry name" value="DNA RECOMBINASE-RELATED"/>
    <property type="match status" value="1"/>
</dbReference>
<dbReference type="SMART" id="SM00857">
    <property type="entry name" value="Resolvase"/>
    <property type="match status" value="1"/>
</dbReference>
<dbReference type="RefSeq" id="WP_295370210.1">
    <property type="nucleotide sequence ID" value="NZ_DYUC01000026.1"/>
</dbReference>
<evidence type="ECO:0000259" key="3">
    <source>
        <dbReference type="PROSITE" id="PS51737"/>
    </source>
</evidence>
<dbReference type="CDD" id="cd00338">
    <property type="entry name" value="Ser_Recombinase"/>
    <property type="match status" value="1"/>
</dbReference>
<dbReference type="GO" id="GO:0003677">
    <property type="term" value="F:DNA binding"/>
    <property type="evidence" value="ECO:0007669"/>
    <property type="project" value="InterPro"/>
</dbReference>
<dbReference type="PANTHER" id="PTHR30461">
    <property type="entry name" value="DNA-INVERTASE FROM LAMBDOID PROPHAGE"/>
    <property type="match status" value="1"/>
</dbReference>
<dbReference type="InterPro" id="IPR038109">
    <property type="entry name" value="DNA_bind_recomb_sf"/>
</dbReference>
<organism evidence="4 5">
    <name type="scientific">Pseudoflavonifractor capillosus</name>
    <dbReference type="NCBI Taxonomy" id="106588"/>
    <lineage>
        <taxon>Bacteria</taxon>
        <taxon>Bacillati</taxon>
        <taxon>Bacillota</taxon>
        <taxon>Clostridia</taxon>
        <taxon>Eubacteriales</taxon>
        <taxon>Oscillospiraceae</taxon>
        <taxon>Pseudoflavonifractor</taxon>
    </lineage>
</organism>
<evidence type="ECO:0000313" key="5">
    <source>
        <dbReference type="Proteomes" id="UP000760668"/>
    </source>
</evidence>
<accession>A0A921SRP5</accession>
<dbReference type="GO" id="GO:0000150">
    <property type="term" value="F:DNA strand exchange activity"/>
    <property type="evidence" value="ECO:0007669"/>
    <property type="project" value="InterPro"/>
</dbReference>
<dbReference type="Proteomes" id="UP000760668">
    <property type="component" value="Unassembled WGS sequence"/>
</dbReference>
<dbReference type="Pfam" id="PF13408">
    <property type="entry name" value="Zn_ribbon_recom"/>
    <property type="match status" value="1"/>
</dbReference>
<dbReference type="InterPro" id="IPR011109">
    <property type="entry name" value="DNA_bind_recombinase_dom"/>
</dbReference>
<dbReference type="AlphaFoldDB" id="A0A921SRP5"/>
<dbReference type="EMBL" id="DYUC01000026">
    <property type="protein sequence ID" value="HJG86090.1"/>
    <property type="molecule type" value="Genomic_DNA"/>
</dbReference>
<feature type="domain" description="Recombinase" evidence="3">
    <location>
        <begin position="187"/>
        <end position="313"/>
    </location>
</feature>
<dbReference type="InterPro" id="IPR006119">
    <property type="entry name" value="Resolv_N"/>
</dbReference>
<dbReference type="Pfam" id="PF00239">
    <property type="entry name" value="Resolvase"/>
    <property type="match status" value="1"/>
</dbReference>
<name>A0A921SRP5_9FIRM</name>
<reference evidence="4" key="1">
    <citation type="journal article" date="2021" name="PeerJ">
        <title>Extensive microbial diversity within the chicken gut microbiome revealed by metagenomics and culture.</title>
        <authorList>
            <person name="Gilroy R."/>
            <person name="Ravi A."/>
            <person name="Getino M."/>
            <person name="Pursley I."/>
            <person name="Horton D.L."/>
            <person name="Alikhan N.F."/>
            <person name="Baker D."/>
            <person name="Gharbi K."/>
            <person name="Hall N."/>
            <person name="Watson M."/>
            <person name="Adriaenssens E.M."/>
            <person name="Foster-Nyarko E."/>
            <person name="Jarju S."/>
            <person name="Secka A."/>
            <person name="Antonio M."/>
            <person name="Oren A."/>
            <person name="Chaudhuri R.R."/>
            <person name="La Ragione R."/>
            <person name="Hildebrand F."/>
            <person name="Pallen M.J."/>
        </authorList>
    </citation>
    <scope>NUCLEOTIDE SEQUENCE</scope>
    <source>
        <strain evidence="4">CHK179-5677</strain>
    </source>
</reference>
<protein>
    <submittedName>
        <fullName evidence="4">Recombinase family protein</fullName>
    </submittedName>
</protein>